<sequence>MKTYSVLIVGAGASGLFCALTAARQGHDVCVLDPGHKLARKVRIAGGGRCNFTNTDCEARHYLSENPHFCKSALAQFSPWDTLSFFAEEGLTAEEKAEGQMFCEQGGGAVAEMLERCAVEAGARLVSNCAVEDIQAREDGFTVYTDGQSYGAKQLVIATGGRSWPALQSSGFAYEVAHKLGLRVVPPRPSLVPLMVPQWPYAELSGLSCRAEVRCGDVSFSDDLLLTHRGLSGPAILQVSSFWNKSMELELNILPQIDFEQEVKAARQEKRAKIHVKNMLGKYLPQRFAQAIAGPLADKTLGDLRREEMQTLSQAVHHWTLKASKTEGWTKAEVTGGGVDTQCLSSKTMQVRSVPGLYFIGECVDVTGWLGGYNLQWAWSSGYAAAMSLKK</sequence>
<dbReference type="Proteomes" id="UP000189733">
    <property type="component" value="Unassembled WGS sequence"/>
</dbReference>
<dbReference type="NCBIfam" id="TIGR00275">
    <property type="entry name" value="aminoacetone oxidase family FAD-binding enzyme"/>
    <property type="match status" value="1"/>
</dbReference>
<accession>A0A1T4VTG4</accession>
<keyword evidence="7" id="KW-1185">Reference proteome</keyword>
<keyword evidence="2" id="KW-0285">Flavoprotein</keyword>
<dbReference type="STRING" id="1121442.SAMN02745702_00966"/>
<dbReference type="InterPro" id="IPR023166">
    <property type="entry name" value="BaiN-like_dom_sf"/>
</dbReference>
<dbReference type="SUPFAM" id="SSF160996">
    <property type="entry name" value="HI0933 insert domain-like"/>
    <property type="match status" value="1"/>
</dbReference>
<reference evidence="6 7" key="1">
    <citation type="submission" date="2017-02" db="EMBL/GenBank/DDBJ databases">
        <authorList>
            <person name="Peterson S.W."/>
        </authorList>
    </citation>
    <scope>NUCLEOTIDE SEQUENCE [LARGE SCALE GENOMIC DNA]</scope>
    <source>
        <strain evidence="6 7">DSM 18034</strain>
    </source>
</reference>
<dbReference type="RefSeq" id="WP_078684263.1">
    <property type="nucleotide sequence ID" value="NZ_FUYA01000002.1"/>
</dbReference>
<name>A0A1T4VTG4_9BACT</name>
<proteinExistence type="predicted"/>
<dbReference type="PRINTS" id="PR00411">
    <property type="entry name" value="PNDRDTASEI"/>
</dbReference>
<dbReference type="Gene3D" id="1.10.8.260">
    <property type="entry name" value="HI0933 insert domain-like"/>
    <property type="match status" value="1"/>
</dbReference>
<evidence type="ECO:0000256" key="1">
    <source>
        <dbReference type="ARBA" id="ARBA00001974"/>
    </source>
</evidence>
<feature type="domain" description="RsdA/BaiN/AoA(So)-like insert" evidence="5">
    <location>
        <begin position="188"/>
        <end position="334"/>
    </location>
</feature>
<evidence type="ECO:0008006" key="8">
    <source>
        <dbReference type="Google" id="ProtNLM"/>
    </source>
</evidence>
<dbReference type="PANTHER" id="PTHR42887:SF2">
    <property type="entry name" value="OS12G0638800 PROTEIN"/>
    <property type="match status" value="1"/>
</dbReference>
<evidence type="ECO:0000256" key="2">
    <source>
        <dbReference type="ARBA" id="ARBA00022630"/>
    </source>
</evidence>
<feature type="domain" description="RsdA/BaiN/AoA(So)-like Rossmann fold-like" evidence="4">
    <location>
        <begin position="5"/>
        <end position="387"/>
    </location>
</feature>
<dbReference type="InterPro" id="IPR057661">
    <property type="entry name" value="RsdA/BaiN/AoA(So)_Rossmann"/>
</dbReference>
<dbReference type="Pfam" id="PF22780">
    <property type="entry name" value="HI0933_like_1st"/>
    <property type="match status" value="1"/>
</dbReference>
<dbReference type="SUPFAM" id="SSF51905">
    <property type="entry name" value="FAD/NAD(P)-binding domain"/>
    <property type="match status" value="1"/>
</dbReference>
<evidence type="ECO:0000259" key="4">
    <source>
        <dbReference type="Pfam" id="PF03486"/>
    </source>
</evidence>
<comment type="cofactor">
    <cofactor evidence="1">
        <name>FAD</name>
        <dbReference type="ChEBI" id="CHEBI:57692"/>
    </cofactor>
</comment>
<dbReference type="Gene3D" id="2.40.30.10">
    <property type="entry name" value="Translation factors"/>
    <property type="match status" value="1"/>
</dbReference>
<dbReference type="OrthoDB" id="9773233at2"/>
<protein>
    <recommendedName>
        <fullName evidence="8">Flavoprotein, HI0933 family</fullName>
    </recommendedName>
</protein>
<keyword evidence="3" id="KW-0274">FAD</keyword>
<evidence type="ECO:0000313" key="7">
    <source>
        <dbReference type="Proteomes" id="UP000189733"/>
    </source>
</evidence>
<dbReference type="Pfam" id="PF03486">
    <property type="entry name" value="HI0933_like"/>
    <property type="match status" value="1"/>
</dbReference>
<gene>
    <name evidence="6" type="ORF">SAMN02745702_00966</name>
</gene>
<evidence type="ECO:0000259" key="5">
    <source>
        <dbReference type="Pfam" id="PF22780"/>
    </source>
</evidence>
<evidence type="ECO:0000313" key="6">
    <source>
        <dbReference type="EMBL" id="SKA68209.1"/>
    </source>
</evidence>
<dbReference type="Gene3D" id="3.50.50.60">
    <property type="entry name" value="FAD/NAD(P)-binding domain"/>
    <property type="match status" value="1"/>
</dbReference>
<dbReference type="InterPro" id="IPR055178">
    <property type="entry name" value="RsdA/BaiN/AoA(So)-like_dom"/>
</dbReference>
<dbReference type="PANTHER" id="PTHR42887">
    <property type="entry name" value="OS12G0638800 PROTEIN"/>
    <property type="match status" value="1"/>
</dbReference>
<organism evidence="6 7">
    <name type="scientific">Desulfobaculum bizertense DSM 18034</name>
    <dbReference type="NCBI Taxonomy" id="1121442"/>
    <lineage>
        <taxon>Bacteria</taxon>
        <taxon>Pseudomonadati</taxon>
        <taxon>Thermodesulfobacteriota</taxon>
        <taxon>Desulfovibrionia</taxon>
        <taxon>Desulfovibrionales</taxon>
        <taxon>Desulfovibrionaceae</taxon>
        <taxon>Desulfobaculum</taxon>
    </lineage>
</organism>
<dbReference type="InterPro" id="IPR004792">
    <property type="entry name" value="BaiN-like"/>
</dbReference>
<evidence type="ECO:0000256" key="3">
    <source>
        <dbReference type="ARBA" id="ARBA00022827"/>
    </source>
</evidence>
<dbReference type="InterPro" id="IPR036188">
    <property type="entry name" value="FAD/NAD-bd_sf"/>
</dbReference>
<dbReference type="EMBL" id="FUYA01000002">
    <property type="protein sequence ID" value="SKA68209.1"/>
    <property type="molecule type" value="Genomic_DNA"/>
</dbReference>
<dbReference type="AlphaFoldDB" id="A0A1T4VTG4"/>